<dbReference type="AlphaFoldDB" id="A0A4Y7LIB8"/>
<accession>A0A4Y7LIB8</accession>
<gene>
    <name evidence="1" type="ORF">C5167_046787</name>
</gene>
<dbReference type="Proteomes" id="UP000316621">
    <property type="component" value="Chromosome 11"/>
</dbReference>
<reference evidence="1 2" key="1">
    <citation type="journal article" date="2018" name="Science">
        <title>The opium poppy genome and morphinan production.</title>
        <authorList>
            <person name="Guo L."/>
            <person name="Winzer T."/>
            <person name="Yang X."/>
            <person name="Li Y."/>
            <person name="Ning Z."/>
            <person name="He Z."/>
            <person name="Teodor R."/>
            <person name="Lu Y."/>
            <person name="Bowser T.A."/>
            <person name="Graham I.A."/>
            <person name="Ye K."/>
        </authorList>
    </citation>
    <scope>NUCLEOTIDE SEQUENCE [LARGE SCALE GENOMIC DNA]</scope>
    <source>
        <strain evidence="2">cv. HN1</strain>
        <tissue evidence="1">Leaves</tissue>
    </source>
</reference>
<name>A0A4Y7LIB8_PAPSO</name>
<dbReference type="EMBL" id="CM010725">
    <property type="protein sequence ID" value="RZC84001.1"/>
    <property type="molecule type" value="Genomic_DNA"/>
</dbReference>
<sequence>MEIQRFPFCLRDIQPLSQTLLTDRVKWVLLVGTKSVPNDILVPEIILQIGHDGQVRSVAKQTAPATDLKGDCKLSFHVRSCCNIVHNIFETPMSVLRTEKITTDVEDPAACKNHKYIFRSPPVNVPHGPGDLDPIVQLLCTNNVYCLLPPSPVIPPPHLYHGRFLTENPDLTDRSLGVRGSENRGQKWMVPLINVTFVITPNVRNGTDWSFSAFGYEFPIDEMPVLCLVNGDGYIR</sequence>
<keyword evidence="2" id="KW-1185">Reference proteome</keyword>
<proteinExistence type="predicted"/>
<organism evidence="1 2">
    <name type="scientific">Papaver somniferum</name>
    <name type="common">Opium poppy</name>
    <dbReference type="NCBI Taxonomy" id="3469"/>
    <lineage>
        <taxon>Eukaryota</taxon>
        <taxon>Viridiplantae</taxon>
        <taxon>Streptophyta</taxon>
        <taxon>Embryophyta</taxon>
        <taxon>Tracheophyta</taxon>
        <taxon>Spermatophyta</taxon>
        <taxon>Magnoliopsida</taxon>
        <taxon>Ranunculales</taxon>
        <taxon>Papaveraceae</taxon>
        <taxon>Papaveroideae</taxon>
        <taxon>Papaver</taxon>
    </lineage>
</organism>
<dbReference type="Gramene" id="RZC84001">
    <property type="protein sequence ID" value="RZC84001"/>
    <property type="gene ID" value="C5167_046787"/>
</dbReference>
<protein>
    <submittedName>
        <fullName evidence="1">Uncharacterized protein</fullName>
    </submittedName>
</protein>
<evidence type="ECO:0000313" key="2">
    <source>
        <dbReference type="Proteomes" id="UP000316621"/>
    </source>
</evidence>
<evidence type="ECO:0000313" key="1">
    <source>
        <dbReference type="EMBL" id="RZC84001.1"/>
    </source>
</evidence>